<feature type="transmembrane region" description="Helical" evidence="7">
    <location>
        <begin position="21"/>
        <end position="43"/>
    </location>
</feature>
<reference evidence="8" key="1">
    <citation type="submission" date="2023-01" db="EMBL/GenBank/DDBJ databases">
        <title>Metagenome sequencing of chrysophaentin producing Chrysophaeum taylorii.</title>
        <authorList>
            <person name="Davison J."/>
            <person name="Bewley C."/>
        </authorList>
    </citation>
    <scope>NUCLEOTIDE SEQUENCE</scope>
    <source>
        <strain evidence="8">NIES-1699</strain>
    </source>
</reference>
<dbReference type="PROSITE" id="PS51257">
    <property type="entry name" value="PROKAR_LIPOPROTEIN"/>
    <property type="match status" value="1"/>
</dbReference>
<feature type="transmembrane region" description="Helical" evidence="7">
    <location>
        <begin position="283"/>
        <end position="306"/>
    </location>
</feature>
<keyword evidence="4 7" id="KW-1133">Transmembrane helix</keyword>
<organism evidence="8 9">
    <name type="scientific">Chrysophaeum taylorii</name>
    <dbReference type="NCBI Taxonomy" id="2483200"/>
    <lineage>
        <taxon>Eukaryota</taxon>
        <taxon>Sar</taxon>
        <taxon>Stramenopiles</taxon>
        <taxon>Ochrophyta</taxon>
        <taxon>Pelagophyceae</taxon>
        <taxon>Pelagomonadales</taxon>
        <taxon>Pelagomonadaceae</taxon>
        <taxon>Chrysophaeum</taxon>
    </lineage>
</organism>
<comment type="subcellular location">
    <subcellularLocation>
        <location evidence="1">Membrane</location>
        <topology evidence="1">Multi-pass membrane protein</topology>
    </subcellularLocation>
</comment>
<keyword evidence="9" id="KW-1185">Reference proteome</keyword>
<evidence type="ECO:0000256" key="4">
    <source>
        <dbReference type="ARBA" id="ARBA00022989"/>
    </source>
</evidence>
<dbReference type="Pfam" id="PF00514">
    <property type="entry name" value="Arm"/>
    <property type="match status" value="1"/>
</dbReference>
<dbReference type="AlphaFoldDB" id="A0AAD7XK48"/>
<accession>A0AAD7XK48</accession>
<evidence type="ECO:0000256" key="7">
    <source>
        <dbReference type="SAM" id="Phobius"/>
    </source>
</evidence>
<evidence type="ECO:0000313" key="8">
    <source>
        <dbReference type="EMBL" id="KAJ8605543.1"/>
    </source>
</evidence>
<dbReference type="Pfam" id="PF09815">
    <property type="entry name" value="XK-related"/>
    <property type="match status" value="1"/>
</dbReference>
<feature type="transmembrane region" description="Helical" evidence="7">
    <location>
        <begin position="355"/>
        <end position="373"/>
    </location>
</feature>
<evidence type="ECO:0000256" key="1">
    <source>
        <dbReference type="ARBA" id="ARBA00004141"/>
    </source>
</evidence>
<evidence type="ECO:0000256" key="5">
    <source>
        <dbReference type="ARBA" id="ARBA00023136"/>
    </source>
</evidence>
<proteinExistence type="inferred from homology"/>
<feature type="transmembrane region" description="Helical" evidence="7">
    <location>
        <begin position="55"/>
        <end position="76"/>
    </location>
</feature>
<comment type="caution">
    <text evidence="8">The sequence shown here is derived from an EMBL/GenBank/DDBJ whole genome shotgun (WGS) entry which is preliminary data.</text>
</comment>
<dbReference type="InterPro" id="IPR000225">
    <property type="entry name" value="Armadillo"/>
</dbReference>
<evidence type="ECO:0000256" key="6">
    <source>
        <dbReference type="SAM" id="MobiDB-lite"/>
    </source>
</evidence>
<dbReference type="GO" id="GO:0005886">
    <property type="term" value="C:plasma membrane"/>
    <property type="evidence" value="ECO:0007669"/>
    <property type="project" value="UniProtKB-ARBA"/>
</dbReference>
<evidence type="ECO:0000256" key="2">
    <source>
        <dbReference type="ARBA" id="ARBA00008789"/>
    </source>
</evidence>
<name>A0AAD7XK48_9STRA</name>
<protein>
    <submittedName>
        <fullName evidence="8">Uncharacterized protein</fullName>
    </submittedName>
</protein>
<dbReference type="EMBL" id="JAQMWT010000314">
    <property type="protein sequence ID" value="KAJ8605543.1"/>
    <property type="molecule type" value="Genomic_DNA"/>
</dbReference>
<dbReference type="SUPFAM" id="SSF48371">
    <property type="entry name" value="ARM repeat"/>
    <property type="match status" value="1"/>
</dbReference>
<dbReference type="SMART" id="SM00185">
    <property type="entry name" value="ARM"/>
    <property type="match status" value="2"/>
</dbReference>
<evidence type="ECO:0000313" key="9">
    <source>
        <dbReference type="Proteomes" id="UP001230188"/>
    </source>
</evidence>
<dbReference type="InterPro" id="IPR018629">
    <property type="entry name" value="XK-rel"/>
</dbReference>
<feature type="region of interest" description="Disordered" evidence="6">
    <location>
        <begin position="742"/>
        <end position="782"/>
    </location>
</feature>
<dbReference type="Proteomes" id="UP001230188">
    <property type="component" value="Unassembled WGS sequence"/>
</dbReference>
<dbReference type="InterPro" id="IPR016024">
    <property type="entry name" value="ARM-type_fold"/>
</dbReference>
<evidence type="ECO:0000256" key="3">
    <source>
        <dbReference type="ARBA" id="ARBA00022692"/>
    </source>
</evidence>
<comment type="similarity">
    <text evidence="2">Belongs to the XK family.</text>
</comment>
<gene>
    <name evidence="8" type="ORF">CTAYLR_000105</name>
</gene>
<keyword evidence="5 7" id="KW-0472">Membrane</keyword>
<dbReference type="Gene3D" id="1.25.10.10">
    <property type="entry name" value="Leucine-rich Repeat Variant"/>
    <property type="match status" value="2"/>
</dbReference>
<feature type="compositionally biased region" description="Low complexity" evidence="6">
    <location>
        <begin position="758"/>
        <end position="769"/>
    </location>
</feature>
<feature type="transmembrane region" description="Helical" evidence="7">
    <location>
        <begin position="182"/>
        <end position="204"/>
    </location>
</feature>
<keyword evidence="3 7" id="KW-0812">Transmembrane</keyword>
<feature type="transmembrane region" description="Helical" evidence="7">
    <location>
        <begin position="326"/>
        <end position="348"/>
    </location>
</feature>
<dbReference type="InterPro" id="IPR011989">
    <property type="entry name" value="ARM-like"/>
</dbReference>
<sequence length="782" mass="84039">MSPRENPEVFERVRHDALFKGIVTAIVTASCALLLGDIALDVLVARDLYRSSKTYFAIAVLILGVTYGVGALFGALLRLLHLEARDGPVGRPERHVACDSLLIACSGLPVWWWPYCTARAVFGVWGSGVPESLLADDGLGDLGLWLGAVRVLEAGAEATPQLLLQTYAAAHDVYVRGTSSTLVIRLSIAGSLVSISLGVTRAFLRKEPALLQACGWCYFMSMLATRLAVLVAAILAFGGWGLVFPSAFFAIRLYLATTAVSLRKEAIYALVTQNLDQAARGRVFAAVVVPSDAIFSSLVSILLPIFPYMGFPVPLWIKWDFHPMGSQAWAVFVLNVLENVLVHSTVMIARSDMSFFRGALFPTVLAAVLLRVFTRTFAKSKGRSWPLVAAVPLVRRALVDRRQKVERTCALVGYQDLSDLVDAAIAEWEDEDLEEEADCCCKEKTAAAEILCLVAPFLVEEGYYSNQFNDGARLLDCLVSRLLPKRPHHTAEALANLALAALDDDLLDDLGERALGPLVACLEDRGERHAATAIAALVCGSSANQTLAIREGLVPRVADALAVDDALLRVPLLQALAAPKIATISDVAVVQKTRGAIPDLVDMLDRGEEICEALPVLAALATNDSVHRQAVLDAGLVERLVTLLSHANLDVRRAATTTLASVAAGSSRVQHEACRWLAIPPLVDLAFAGSAADDDLLRREAANALKTLALDNPDVAAKIRDYLSHLRLDRSSTHLSLRRAVGFPSSNNNNNGAPIRVTSSSSSSSLGTLLPPPPTTTLDATY</sequence>